<organism evidence="1 2">
    <name type="scientific">Pantoea phage Kyle</name>
    <dbReference type="NCBI Taxonomy" id="2589665"/>
    <lineage>
        <taxon>Viruses</taxon>
        <taxon>Duplodnaviria</taxon>
        <taxon>Heunggongvirae</taxon>
        <taxon>Uroviricota</taxon>
        <taxon>Caudoviricetes</taxon>
        <taxon>Lindbergviridae</taxon>
        <taxon>Kylevirus</taxon>
        <taxon>Kylevirus kyle</taxon>
    </lineage>
</organism>
<evidence type="ECO:0000313" key="1">
    <source>
        <dbReference type="EMBL" id="QDH49588.1"/>
    </source>
</evidence>
<sequence length="507" mass="54799">MISQSRYIRIISGVGAGAGVAERELMLRVLTANSLIPAGVVMEFDTPDAVQSFFGAASEEYKRAQRYFAFISKNTFSPQTISFSRWVNSVISAQIVGDSEDKSLGTLKSFSGATLSLAFNDEQFDVPPIDLTTATTLTDVAQKIQDALAAAEGAPEAISGATVTYNTNTQQFVMTAASAASGSGTLTTVPTSLNTDISGYLGWGVTGTVYVAGQGQDTPVEAITKSSALSNNFFSWVVAGADLTLEQIVENAAWNDSRNNEFMYCFSTTLRNASAYYAALKGFSGVAMSLRSPILANDFIDQFPGEIAAATNYRRPNASQNFMYYQSAARNVVVTEDRDADLADAARANYIGVTQQAGQPLSFYQRGVLMGGSQAAVDMNTYTNEAWMKGSITSQLFALFLNVGRVPANEAGKSSIIGVIQTVIDNATVNGTISVGKALTEIQKQYINQQTGDDTAWRQVQTIGYWLDVDFETETTPDGRIEYYATYQLVYSKDDMVRRVVGRDQMI</sequence>
<proteinExistence type="predicted"/>
<name>A0A514A8I7_9CAUD</name>
<evidence type="ECO:0000313" key="2">
    <source>
        <dbReference type="Proteomes" id="UP000319711"/>
    </source>
</evidence>
<dbReference type="InterPro" id="IPR021808">
    <property type="entry name" value="DUF3383"/>
</dbReference>
<reference evidence="1 2" key="1">
    <citation type="submission" date="2019-06" db="EMBL/GenBank/DDBJ databases">
        <authorList>
            <person name="Fakulujo A."/>
            <person name="Fiaz D."/>
            <person name="Garg S."/>
            <person name="Gordon G."/>
            <person name="Haider Z."/>
            <person name="Hale A."/>
            <person name="Hodges K."/>
            <person name="Jacob L."/>
            <person name="Kandil F."/>
            <person name="Kincaid V."/>
            <person name="Melchor-Guerra M."/>
            <person name="Morrelli A."/>
            <person name="Morris R."/>
            <person name="Nawaz M."/>
            <person name="Nguyen N."/>
            <person name="Omair A."/>
            <person name="Pray J."/>
            <person name="Saleem H."/>
            <person name="Saravane K."/>
            <person name="Sharma A."/>
            <person name="Singh A."/>
            <person name="Walston M."/>
            <person name="Zaman H."/>
            <person name="Puthuveetil N."/>
            <person name="Do L."/>
            <person name="Islam N."/>
            <person name="Johnson A."/>
        </authorList>
    </citation>
    <scope>NUCLEOTIDE SEQUENCE [LARGE SCALE GENOMIC DNA]</scope>
</reference>
<dbReference type="Pfam" id="PF11863">
    <property type="entry name" value="DUF3383"/>
    <property type="match status" value="1"/>
</dbReference>
<dbReference type="GeneID" id="55620352"/>
<protein>
    <submittedName>
        <fullName evidence="1">Tail sheath protein</fullName>
    </submittedName>
</protein>
<gene>
    <name evidence="1" type="primary">40</name>
    <name evidence="1" type="ORF">KYLE_41</name>
</gene>
<dbReference type="KEGG" id="vg:55620352"/>
<accession>A0A514A8I7</accession>
<dbReference type="RefSeq" id="YP_009849873.1">
    <property type="nucleotide sequence ID" value="NC_048796.1"/>
</dbReference>
<keyword evidence="2" id="KW-1185">Reference proteome</keyword>
<dbReference type="Proteomes" id="UP000319711">
    <property type="component" value="Segment"/>
</dbReference>
<dbReference type="EMBL" id="MN038177">
    <property type="protein sequence ID" value="QDH49588.1"/>
    <property type="molecule type" value="Genomic_DNA"/>
</dbReference>